<evidence type="ECO:0000313" key="7">
    <source>
        <dbReference type="Proteomes" id="UP000177622"/>
    </source>
</evidence>
<protein>
    <submittedName>
        <fullName evidence="6">Uncharacterized protein</fullName>
    </submittedName>
</protein>
<reference evidence="6 7" key="1">
    <citation type="journal article" date="2016" name="Sci. Rep.">
        <title>Penicillium arizonense, a new, genome sequenced fungal species, reveals a high chemical diversity in secreted metabolites.</title>
        <authorList>
            <person name="Grijseels S."/>
            <person name="Nielsen J.C."/>
            <person name="Randelovic M."/>
            <person name="Nielsen J."/>
            <person name="Nielsen K.F."/>
            <person name="Workman M."/>
            <person name="Frisvad J.C."/>
        </authorList>
    </citation>
    <scope>NUCLEOTIDE SEQUENCE [LARGE SCALE GENOMIC DNA]</scope>
    <source>
        <strain evidence="6 7">CBS 141311</strain>
    </source>
</reference>
<dbReference type="PANTHER" id="PTHR43712">
    <property type="entry name" value="PUTATIVE (AFU_ORTHOLOGUE AFUA_4G14580)-RELATED"/>
    <property type="match status" value="1"/>
</dbReference>
<dbReference type="GO" id="GO:0032259">
    <property type="term" value="P:methylation"/>
    <property type="evidence" value="ECO:0007669"/>
    <property type="project" value="UniProtKB-KW"/>
</dbReference>
<keyword evidence="7" id="KW-1185">Reference proteome</keyword>
<keyword evidence="1" id="KW-0489">Methyltransferase</keyword>
<dbReference type="AlphaFoldDB" id="A0A1F5L582"/>
<dbReference type="Pfam" id="PF00891">
    <property type="entry name" value="Methyltransf_2"/>
    <property type="match status" value="1"/>
</dbReference>
<comment type="caution">
    <text evidence="6">The sequence shown here is derived from an EMBL/GenBank/DDBJ whole genome shotgun (WGS) entry which is preliminary data.</text>
</comment>
<dbReference type="InterPro" id="IPR016461">
    <property type="entry name" value="COMT-like"/>
</dbReference>
<organism evidence="6 7">
    <name type="scientific">Penicillium arizonense</name>
    <dbReference type="NCBI Taxonomy" id="1835702"/>
    <lineage>
        <taxon>Eukaryota</taxon>
        <taxon>Fungi</taxon>
        <taxon>Dikarya</taxon>
        <taxon>Ascomycota</taxon>
        <taxon>Pezizomycotina</taxon>
        <taxon>Eurotiomycetes</taxon>
        <taxon>Eurotiomycetidae</taxon>
        <taxon>Eurotiales</taxon>
        <taxon>Aspergillaceae</taxon>
        <taxon>Penicillium</taxon>
    </lineage>
</organism>
<evidence type="ECO:0000256" key="3">
    <source>
        <dbReference type="ARBA" id="ARBA00022691"/>
    </source>
</evidence>
<sequence>MSPNLAISTPTQLSASPNDNMNASTDILALALDIVNHAANIKTLLGSQNLPAPDFLPNSPELPDTPEYVALRSKLVASLDDLRLLVVGPRTTMRGLMGSSNDLAALQVAFEFGFFTIVPVAEEEGIAVEEIARQAGIDVGRTRQVLRFLCTHRIFREVKEGWFAHTACSVAFGRDENLIGLGQYSMDDMFKSASSTADCIKASPQVSDLVHSPFTTRLGETMFDYYEKNPEYAARFAKAMAGVTTIDRKPNTLGDIFPWDTLKGTVVDVGGGSGHVSMALARRFPHLSFRVQDSEKMLDEGRRVLSKEDQALASRIEMQQHDFFQPQQPVNAVAAFFLRHVFHNWADADSIAILRALVPGLEASPAGTPMLISDRVLPCLGDGTPLHEERAMRRQDIMMLVGLGAKERTRAEWEDLFQAADERLELKNVHGQGQSALLEVVLRK</sequence>
<dbReference type="Gene3D" id="1.10.10.10">
    <property type="entry name" value="Winged helix-like DNA-binding domain superfamily/Winged helix DNA-binding domain"/>
    <property type="match status" value="1"/>
</dbReference>
<gene>
    <name evidence="6" type="ORF">PENARI_c031G12532</name>
</gene>
<dbReference type="GeneID" id="34581263"/>
<proteinExistence type="predicted"/>
<dbReference type="EMBL" id="LXJU01000031">
    <property type="protein sequence ID" value="OGE48206.1"/>
    <property type="molecule type" value="Genomic_DNA"/>
</dbReference>
<evidence type="ECO:0000256" key="1">
    <source>
        <dbReference type="ARBA" id="ARBA00022603"/>
    </source>
</evidence>
<dbReference type="GO" id="GO:0008171">
    <property type="term" value="F:O-methyltransferase activity"/>
    <property type="evidence" value="ECO:0007669"/>
    <property type="project" value="InterPro"/>
</dbReference>
<dbReference type="InterPro" id="IPR036390">
    <property type="entry name" value="WH_DNA-bd_sf"/>
</dbReference>
<feature type="domain" description="O-methyltransferase dimerisation" evidence="5">
    <location>
        <begin position="101"/>
        <end position="172"/>
    </location>
</feature>
<dbReference type="GO" id="GO:0044550">
    <property type="term" value="P:secondary metabolite biosynthetic process"/>
    <property type="evidence" value="ECO:0007669"/>
    <property type="project" value="UniProtKB-ARBA"/>
</dbReference>
<evidence type="ECO:0000259" key="5">
    <source>
        <dbReference type="Pfam" id="PF08100"/>
    </source>
</evidence>
<dbReference type="OrthoDB" id="1606438at2759"/>
<name>A0A1F5L582_PENAI</name>
<evidence type="ECO:0000259" key="4">
    <source>
        <dbReference type="Pfam" id="PF00891"/>
    </source>
</evidence>
<dbReference type="InterPro" id="IPR012967">
    <property type="entry name" value="COMT_dimerisation"/>
</dbReference>
<dbReference type="PROSITE" id="PS51683">
    <property type="entry name" value="SAM_OMT_II"/>
    <property type="match status" value="1"/>
</dbReference>
<evidence type="ECO:0000313" key="6">
    <source>
        <dbReference type="EMBL" id="OGE48206.1"/>
    </source>
</evidence>
<dbReference type="SUPFAM" id="SSF53335">
    <property type="entry name" value="S-adenosyl-L-methionine-dependent methyltransferases"/>
    <property type="match status" value="1"/>
</dbReference>
<feature type="domain" description="O-methyltransferase C-terminal" evidence="4">
    <location>
        <begin position="212"/>
        <end position="420"/>
    </location>
</feature>
<accession>A0A1F5L582</accession>
<dbReference type="RefSeq" id="XP_022483662.1">
    <property type="nucleotide sequence ID" value="XM_022636529.1"/>
</dbReference>
<dbReference type="InterPro" id="IPR036388">
    <property type="entry name" value="WH-like_DNA-bd_sf"/>
</dbReference>
<keyword evidence="3" id="KW-0949">S-adenosyl-L-methionine</keyword>
<keyword evidence="2" id="KW-0808">Transferase</keyword>
<dbReference type="Gene3D" id="3.40.50.150">
    <property type="entry name" value="Vaccinia Virus protein VP39"/>
    <property type="match status" value="1"/>
</dbReference>
<dbReference type="Pfam" id="PF08100">
    <property type="entry name" value="Dimerisation"/>
    <property type="match status" value="1"/>
</dbReference>
<dbReference type="InterPro" id="IPR029063">
    <property type="entry name" value="SAM-dependent_MTases_sf"/>
</dbReference>
<dbReference type="SUPFAM" id="SSF46785">
    <property type="entry name" value="Winged helix' DNA-binding domain"/>
    <property type="match status" value="1"/>
</dbReference>
<dbReference type="Proteomes" id="UP000177622">
    <property type="component" value="Unassembled WGS sequence"/>
</dbReference>
<evidence type="ECO:0000256" key="2">
    <source>
        <dbReference type="ARBA" id="ARBA00022679"/>
    </source>
</evidence>
<dbReference type="CDD" id="cd02440">
    <property type="entry name" value="AdoMet_MTases"/>
    <property type="match status" value="1"/>
</dbReference>
<dbReference type="PANTHER" id="PTHR43712:SF12">
    <property type="entry name" value="STERIGMATOCYSTIN 8-O-METHYLTRANSFERASE"/>
    <property type="match status" value="1"/>
</dbReference>
<dbReference type="InterPro" id="IPR001077">
    <property type="entry name" value="COMT_C"/>
</dbReference>